<comment type="caution">
    <text evidence="3">The sequence shown here is derived from an EMBL/GenBank/DDBJ whole genome shotgun (WGS) entry which is preliminary data.</text>
</comment>
<organism evidence="3 4">
    <name type="scientific">Legionella cherrii</name>
    <dbReference type="NCBI Taxonomy" id="28084"/>
    <lineage>
        <taxon>Bacteria</taxon>
        <taxon>Pseudomonadati</taxon>
        <taxon>Pseudomonadota</taxon>
        <taxon>Gammaproteobacteria</taxon>
        <taxon>Legionellales</taxon>
        <taxon>Legionellaceae</taxon>
        <taxon>Legionella</taxon>
    </lineage>
</organism>
<dbReference type="EMBL" id="LNXW01000013">
    <property type="protein sequence ID" value="KTC80558.1"/>
    <property type="molecule type" value="Genomic_DNA"/>
</dbReference>
<dbReference type="SUPFAM" id="SSF55144">
    <property type="entry name" value="LigT-like"/>
    <property type="match status" value="1"/>
</dbReference>
<dbReference type="PATRIC" id="fig|28084.5.peg.2786"/>
<feature type="short sequence motif" description="HXTX 2" evidence="2">
    <location>
        <begin position="131"/>
        <end position="134"/>
    </location>
</feature>
<dbReference type="GO" id="GO:0008664">
    <property type="term" value="F:RNA 2',3'-cyclic 3'-phosphodiesterase activity"/>
    <property type="evidence" value="ECO:0007669"/>
    <property type="project" value="UniProtKB-EC"/>
</dbReference>
<dbReference type="OrthoDB" id="7061261at2"/>
<dbReference type="AlphaFoldDB" id="A0A0W0SAD0"/>
<feature type="active site" description="Proton donor" evidence="2">
    <location>
        <position position="45"/>
    </location>
</feature>
<dbReference type="EC" id="3.1.4.58" evidence="2"/>
<dbReference type="InterPro" id="IPR004175">
    <property type="entry name" value="RNA_CPDase"/>
</dbReference>
<protein>
    <recommendedName>
        <fullName evidence="2">RNA 2',3'-cyclic phosphodiesterase</fullName>
        <shortName evidence="2">RNA 2',3'-CPDase</shortName>
        <ecNumber evidence="2">3.1.4.58</ecNumber>
    </recommendedName>
</protein>
<name>A0A0W0SAD0_9GAMM</name>
<reference evidence="3 4" key="1">
    <citation type="submission" date="2015-11" db="EMBL/GenBank/DDBJ databases">
        <title>Genomic analysis of 38 Legionella species identifies large and diverse effector repertoires.</title>
        <authorList>
            <person name="Burstein D."/>
            <person name="Amaro F."/>
            <person name="Zusman T."/>
            <person name="Lifshitz Z."/>
            <person name="Cohen O."/>
            <person name="Gilbert J.A."/>
            <person name="Pupko T."/>
            <person name="Shuman H.A."/>
            <person name="Segal G."/>
        </authorList>
    </citation>
    <scope>NUCLEOTIDE SEQUENCE [LARGE SCALE GENOMIC DNA]</scope>
    <source>
        <strain evidence="3 4">ORW</strain>
    </source>
</reference>
<evidence type="ECO:0000256" key="1">
    <source>
        <dbReference type="ARBA" id="ARBA00022801"/>
    </source>
</evidence>
<dbReference type="RefSeq" id="WP_058388036.1">
    <property type="nucleotide sequence ID" value="NZ_LNXW01000013.1"/>
</dbReference>
<dbReference type="InterPro" id="IPR009097">
    <property type="entry name" value="Cyclic_Pdiesterase"/>
</dbReference>
<comment type="similarity">
    <text evidence="2">Belongs to the 2H phosphoesterase superfamily. ThpR family.</text>
</comment>
<evidence type="ECO:0000313" key="3">
    <source>
        <dbReference type="EMBL" id="KTC80558.1"/>
    </source>
</evidence>
<evidence type="ECO:0000256" key="2">
    <source>
        <dbReference type="HAMAP-Rule" id="MF_01940"/>
    </source>
</evidence>
<proteinExistence type="inferred from homology"/>
<feature type="active site" description="Proton acceptor" evidence="2">
    <location>
        <position position="131"/>
    </location>
</feature>
<dbReference type="NCBIfam" id="TIGR02258">
    <property type="entry name" value="2_5_ligase"/>
    <property type="match status" value="1"/>
</dbReference>
<sequence>MHTLRIFFAITFPKKIQIKLSNCLKPLQETILSDYMRWVHVEKMHITLQFLGNLPQEQLISVTEYVQAAIKNLPPFQLELGQLEWFPTVRRPKVLSLTVQPQAALARLSDTIGKALIALNVPVETRPFRGHLTLGRLIRHKVPPELLETVKMPSITPMVVDKIYLIESRPEKGKQNYYSLAEFGLNKKL</sequence>
<comment type="catalytic activity">
    <reaction evidence="2">
        <text>a 3'-end 2',3'-cyclophospho-ribonucleotide-RNA + H2O = a 3'-end 2'-phospho-ribonucleotide-RNA + H(+)</text>
        <dbReference type="Rhea" id="RHEA:11828"/>
        <dbReference type="Rhea" id="RHEA-COMP:10464"/>
        <dbReference type="Rhea" id="RHEA-COMP:17353"/>
        <dbReference type="ChEBI" id="CHEBI:15377"/>
        <dbReference type="ChEBI" id="CHEBI:15378"/>
        <dbReference type="ChEBI" id="CHEBI:83064"/>
        <dbReference type="ChEBI" id="CHEBI:173113"/>
        <dbReference type="EC" id="3.1.4.58"/>
    </reaction>
</comment>
<keyword evidence="3" id="KW-0436">Ligase</keyword>
<dbReference type="PANTHER" id="PTHR35561">
    <property type="entry name" value="RNA 2',3'-CYCLIC PHOSPHODIESTERASE"/>
    <property type="match status" value="1"/>
</dbReference>
<gene>
    <name evidence="3" type="ORF">Lche_2578</name>
</gene>
<evidence type="ECO:0000313" key="4">
    <source>
        <dbReference type="Proteomes" id="UP000054921"/>
    </source>
</evidence>
<dbReference type="GO" id="GO:0016874">
    <property type="term" value="F:ligase activity"/>
    <property type="evidence" value="ECO:0007669"/>
    <property type="project" value="UniProtKB-KW"/>
</dbReference>
<keyword evidence="1 2" id="KW-0378">Hydrolase</keyword>
<dbReference type="GO" id="GO:0004113">
    <property type="term" value="F:2',3'-cyclic-nucleotide 3'-phosphodiesterase activity"/>
    <property type="evidence" value="ECO:0007669"/>
    <property type="project" value="InterPro"/>
</dbReference>
<dbReference type="PANTHER" id="PTHR35561:SF1">
    <property type="entry name" value="RNA 2',3'-CYCLIC PHOSPHODIESTERASE"/>
    <property type="match status" value="1"/>
</dbReference>
<feature type="short sequence motif" description="HXTX 1" evidence="2">
    <location>
        <begin position="45"/>
        <end position="48"/>
    </location>
</feature>
<accession>A0A0W0SAD0</accession>
<dbReference type="Gene3D" id="3.90.1140.10">
    <property type="entry name" value="Cyclic phosphodiesterase"/>
    <property type="match status" value="1"/>
</dbReference>
<dbReference type="Pfam" id="PF13563">
    <property type="entry name" value="2_5_RNA_ligase2"/>
    <property type="match status" value="1"/>
</dbReference>
<dbReference type="STRING" id="28084.Lche_2578"/>
<dbReference type="Proteomes" id="UP000054921">
    <property type="component" value="Unassembled WGS sequence"/>
</dbReference>
<comment type="function">
    <text evidence="2">Hydrolyzes RNA 2',3'-cyclic phosphodiester to an RNA 2'-phosphomonoester.</text>
</comment>
<dbReference type="HAMAP" id="MF_01940">
    <property type="entry name" value="RNA_CPDase"/>
    <property type="match status" value="1"/>
</dbReference>